<organism evidence="1">
    <name type="scientific">bioreactor metagenome</name>
    <dbReference type="NCBI Taxonomy" id="1076179"/>
    <lineage>
        <taxon>unclassified sequences</taxon>
        <taxon>metagenomes</taxon>
        <taxon>ecological metagenomes</taxon>
    </lineage>
</organism>
<dbReference type="EMBL" id="VSSQ01006586">
    <property type="protein sequence ID" value="MPM33201.1"/>
    <property type="molecule type" value="Genomic_DNA"/>
</dbReference>
<accession>A0A644YZE6</accession>
<sequence>MKKVLWLIALVVLVTASTTSAQEWYEGGTLHTATAQQWNAGSEHDHVATAADWIHVTTDKAIIKQVVADYPEVLHQLSIALAQCVSKTFEGSQVNSKSSDVAVLCLAMFKGQNQNLSWLLSRK</sequence>
<dbReference type="AlphaFoldDB" id="A0A644YZE6"/>
<name>A0A644YZE6_9ZZZZ</name>
<gene>
    <name evidence="1" type="ORF">SDC9_79770</name>
</gene>
<evidence type="ECO:0000313" key="1">
    <source>
        <dbReference type="EMBL" id="MPM33201.1"/>
    </source>
</evidence>
<proteinExistence type="predicted"/>
<protein>
    <submittedName>
        <fullName evidence="1">Uncharacterized protein</fullName>
    </submittedName>
</protein>
<comment type="caution">
    <text evidence="1">The sequence shown here is derived from an EMBL/GenBank/DDBJ whole genome shotgun (WGS) entry which is preliminary data.</text>
</comment>
<reference evidence="1" key="1">
    <citation type="submission" date="2019-08" db="EMBL/GenBank/DDBJ databases">
        <authorList>
            <person name="Kucharzyk K."/>
            <person name="Murdoch R.W."/>
            <person name="Higgins S."/>
            <person name="Loffler F."/>
        </authorList>
    </citation>
    <scope>NUCLEOTIDE SEQUENCE</scope>
</reference>